<dbReference type="SUPFAM" id="SSF88688">
    <property type="entry name" value="Families 57/38 glycoside transferase middle domain"/>
    <property type="match status" value="1"/>
</dbReference>
<evidence type="ECO:0000256" key="9">
    <source>
        <dbReference type="ARBA" id="ARBA00023180"/>
    </source>
</evidence>
<evidence type="ECO:0000256" key="6">
    <source>
        <dbReference type="ARBA" id="ARBA00022801"/>
    </source>
</evidence>
<reference evidence="13" key="1">
    <citation type="journal article" date="2012" name="Nature">
        <title>The oyster genome reveals stress adaptation and complexity of shell formation.</title>
        <authorList>
            <person name="Zhang G."/>
            <person name="Fang X."/>
            <person name="Guo X."/>
            <person name="Li L."/>
            <person name="Luo R."/>
            <person name="Xu F."/>
            <person name="Yang P."/>
            <person name="Zhang L."/>
            <person name="Wang X."/>
            <person name="Qi H."/>
            <person name="Xiong Z."/>
            <person name="Que H."/>
            <person name="Xie Y."/>
            <person name="Holland P.W."/>
            <person name="Paps J."/>
            <person name="Zhu Y."/>
            <person name="Wu F."/>
            <person name="Chen Y."/>
            <person name="Wang J."/>
            <person name="Peng C."/>
            <person name="Meng J."/>
            <person name="Yang L."/>
            <person name="Liu J."/>
            <person name="Wen B."/>
            <person name="Zhang N."/>
            <person name="Huang Z."/>
            <person name="Zhu Q."/>
            <person name="Feng Y."/>
            <person name="Mount A."/>
            <person name="Hedgecock D."/>
            <person name="Xu Z."/>
            <person name="Liu Y."/>
            <person name="Domazet-Loso T."/>
            <person name="Du Y."/>
            <person name="Sun X."/>
            <person name="Zhang S."/>
            <person name="Liu B."/>
            <person name="Cheng P."/>
            <person name="Jiang X."/>
            <person name="Li J."/>
            <person name="Fan D."/>
            <person name="Wang W."/>
            <person name="Fu W."/>
            <person name="Wang T."/>
            <person name="Wang B."/>
            <person name="Zhang J."/>
            <person name="Peng Z."/>
            <person name="Li Y."/>
            <person name="Li N."/>
            <person name="Wang J."/>
            <person name="Chen M."/>
            <person name="He Y."/>
            <person name="Tan F."/>
            <person name="Song X."/>
            <person name="Zheng Q."/>
            <person name="Huang R."/>
            <person name="Yang H."/>
            <person name="Du X."/>
            <person name="Chen L."/>
            <person name="Yang M."/>
            <person name="Gaffney P.M."/>
            <person name="Wang S."/>
            <person name="Luo L."/>
            <person name="She Z."/>
            <person name="Ming Y."/>
            <person name="Huang W."/>
            <person name="Zhang S."/>
            <person name="Huang B."/>
            <person name="Zhang Y."/>
            <person name="Qu T."/>
            <person name="Ni P."/>
            <person name="Miao G."/>
            <person name="Wang J."/>
            <person name="Wang Q."/>
            <person name="Steinberg C.E."/>
            <person name="Wang H."/>
            <person name="Li N."/>
            <person name="Qian L."/>
            <person name="Zhang G."/>
            <person name="Li Y."/>
            <person name="Yang H."/>
            <person name="Liu X."/>
            <person name="Wang J."/>
            <person name="Yin Y."/>
            <person name="Wang J."/>
        </authorList>
    </citation>
    <scope>NUCLEOTIDE SEQUENCE [LARGE SCALE GENOMIC DNA]</scope>
    <source>
        <strain evidence="13">05x7-T-G4-1.051#20</strain>
    </source>
</reference>
<keyword evidence="8" id="KW-1015">Disulfide bond</keyword>
<evidence type="ECO:0000256" key="4">
    <source>
        <dbReference type="ARBA" id="ARBA00022723"/>
    </source>
</evidence>
<dbReference type="InterPro" id="IPR011330">
    <property type="entry name" value="Glyco_hydro/deAcase_b/a-brl"/>
</dbReference>
<keyword evidence="4 11" id="KW-0479">Metal-binding</keyword>
<dbReference type="GO" id="GO:0030246">
    <property type="term" value="F:carbohydrate binding"/>
    <property type="evidence" value="ECO:0007669"/>
    <property type="project" value="InterPro"/>
</dbReference>
<feature type="domain" description="Glycoside hydrolase family 38 central" evidence="12">
    <location>
        <begin position="384"/>
        <end position="462"/>
    </location>
</feature>
<evidence type="ECO:0000256" key="2">
    <source>
        <dbReference type="ARBA" id="ARBA00009792"/>
    </source>
</evidence>
<dbReference type="CDD" id="cd10810">
    <property type="entry name" value="GH38N_AMII_LAM_like"/>
    <property type="match status" value="1"/>
</dbReference>
<evidence type="ECO:0000256" key="7">
    <source>
        <dbReference type="ARBA" id="ARBA00022833"/>
    </source>
</evidence>
<comment type="cofactor">
    <cofactor evidence="11">
        <name>Zn(2+)</name>
        <dbReference type="ChEBI" id="CHEBI:29105"/>
    </cofactor>
    <text evidence="11">Binds 1 zinc ion per subunit.</text>
</comment>
<evidence type="ECO:0000256" key="3">
    <source>
        <dbReference type="ARBA" id="ARBA00012752"/>
    </source>
</evidence>
<keyword evidence="5 11" id="KW-0732">Signal</keyword>
<dbReference type="Gene3D" id="1.20.1270.50">
    <property type="entry name" value="Glycoside hydrolase family 38, central domain"/>
    <property type="match status" value="2"/>
</dbReference>
<dbReference type="Gene3D" id="2.60.40.1180">
    <property type="entry name" value="Golgi alpha-mannosidase II"/>
    <property type="match status" value="1"/>
</dbReference>
<dbReference type="SUPFAM" id="SSF74650">
    <property type="entry name" value="Galactose mutarotase-like"/>
    <property type="match status" value="1"/>
</dbReference>
<dbReference type="GO" id="GO:0046872">
    <property type="term" value="F:metal ion binding"/>
    <property type="evidence" value="ECO:0007669"/>
    <property type="project" value="UniProtKB-KW"/>
</dbReference>
<keyword evidence="7 11" id="KW-0862">Zinc</keyword>
<dbReference type="InterPro" id="IPR011013">
    <property type="entry name" value="Gal_mutarotase_sf_dom"/>
</dbReference>
<dbReference type="Pfam" id="PF01074">
    <property type="entry name" value="Glyco_hydro_38N"/>
    <property type="match status" value="1"/>
</dbReference>
<dbReference type="FunFam" id="1.20.1270.50:FF:000003">
    <property type="entry name" value="Alpha-mannosidase"/>
    <property type="match status" value="1"/>
</dbReference>
<dbReference type="InterPro" id="IPR015341">
    <property type="entry name" value="Glyco_hydro_38_cen"/>
</dbReference>
<evidence type="ECO:0000256" key="5">
    <source>
        <dbReference type="ARBA" id="ARBA00022729"/>
    </source>
</evidence>
<dbReference type="Pfam" id="PF21260">
    <property type="entry name" value="Laman-like_dom"/>
    <property type="match status" value="1"/>
</dbReference>
<dbReference type="GO" id="GO:0004559">
    <property type="term" value="F:alpha-mannosidase activity"/>
    <property type="evidence" value="ECO:0007669"/>
    <property type="project" value="UniProtKB-EC"/>
</dbReference>
<dbReference type="FunFam" id="2.70.98.30:FF:000003">
    <property type="entry name" value="Alpha-mannosidase"/>
    <property type="match status" value="1"/>
</dbReference>
<organism evidence="13">
    <name type="scientific">Magallana gigas</name>
    <name type="common">Pacific oyster</name>
    <name type="synonym">Crassostrea gigas</name>
    <dbReference type="NCBI Taxonomy" id="29159"/>
    <lineage>
        <taxon>Eukaryota</taxon>
        <taxon>Metazoa</taxon>
        <taxon>Spiralia</taxon>
        <taxon>Lophotrochozoa</taxon>
        <taxon>Mollusca</taxon>
        <taxon>Bivalvia</taxon>
        <taxon>Autobranchia</taxon>
        <taxon>Pteriomorphia</taxon>
        <taxon>Ostreida</taxon>
        <taxon>Ostreoidea</taxon>
        <taxon>Ostreidae</taxon>
        <taxon>Magallana</taxon>
    </lineage>
</organism>
<keyword evidence="6 11" id="KW-0378">Hydrolase</keyword>
<feature type="chain" id="PRO_5036530329" description="Alpha-mannosidase" evidence="11">
    <location>
        <begin position="29"/>
        <end position="1055"/>
    </location>
</feature>
<dbReference type="InterPro" id="IPR041147">
    <property type="entry name" value="GH38_C"/>
</dbReference>
<name>K1QAP0_MAGGI</name>
<dbReference type="InParanoid" id="K1QAP0"/>
<dbReference type="SMART" id="SM00872">
    <property type="entry name" value="Alpha-mann_mid"/>
    <property type="match status" value="1"/>
</dbReference>
<evidence type="ECO:0000256" key="11">
    <source>
        <dbReference type="RuleBase" id="RU361199"/>
    </source>
</evidence>
<dbReference type="SUPFAM" id="SSF88713">
    <property type="entry name" value="Glycoside hydrolase/deacetylase"/>
    <property type="match status" value="1"/>
</dbReference>
<dbReference type="InterPro" id="IPR000602">
    <property type="entry name" value="Glyco_hydro_38_N"/>
</dbReference>
<keyword evidence="9" id="KW-0325">Glycoprotein</keyword>
<evidence type="ECO:0000313" key="13">
    <source>
        <dbReference type="EMBL" id="EKC30993.1"/>
    </source>
</evidence>
<comment type="similarity">
    <text evidence="2 11">Belongs to the glycosyl hydrolase 38 family.</text>
</comment>
<feature type="signal peptide" evidence="11">
    <location>
        <begin position="1"/>
        <end position="28"/>
    </location>
</feature>
<dbReference type="GO" id="GO:0005764">
    <property type="term" value="C:lysosome"/>
    <property type="evidence" value="ECO:0007669"/>
    <property type="project" value="TreeGrafter"/>
</dbReference>
<dbReference type="AlphaFoldDB" id="K1QAP0"/>
<comment type="catalytic activity">
    <reaction evidence="1">
        <text>Hydrolysis of terminal, non-reducing alpha-D-mannose residues in alpha-D-mannosides.</text>
        <dbReference type="EC" id="3.2.1.24"/>
    </reaction>
</comment>
<dbReference type="InterPro" id="IPR011682">
    <property type="entry name" value="Glyco_hydro_38_C"/>
</dbReference>
<dbReference type="Gene3D" id="2.70.98.30">
    <property type="entry name" value="Golgi alpha-mannosidase II, domain 4"/>
    <property type="match status" value="1"/>
</dbReference>
<dbReference type="HOGENOM" id="CLU_004690_2_0_1"/>
<dbReference type="InterPro" id="IPR048534">
    <property type="entry name" value="Man2a1-like_dom"/>
</dbReference>
<dbReference type="PANTHER" id="PTHR11607:SF3">
    <property type="entry name" value="LYSOSOMAL ALPHA-MANNOSIDASE"/>
    <property type="match status" value="1"/>
</dbReference>
<dbReference type="FunFam" id="3.20.110.10:FF:000001">
    <property type="entry name" value="Alpha-mannosidase"/>
    <property type="match status" value="1"/>
</dbReference>
<evidence type="ECO:0000256" key="1">
    <source>
        <dbReference type="ARBA" id="ARBA00000365"/>
    </source>
</evidence>
<gene>
    <name evidence="13" type="ORF">CGI_10024992</name>
</gene>
<accession>K1QAP0</accession>
<keyword evidence="10 11" id="KW-0326">Glycosidase</keyword>
<dbReference type="InterPro" id="IPR027291">
    <property type="entry name" value="Glyco_hydro_38_N_sf"/>
</dbReference>
<proteinExistence type="inferred from homology"/>
<dbReference type="EMBL" id="JH818313">
    <property type="protein sequence ID" value="EKC30993.1"/>
    <property type="molecule type" value="Genomic_DNA"/>
</dbReference>
<evidence type="ECO:0000259" key="12">
    <source>
        <dbReference type="SMART" id="SM00872"/>
    </source>
</evidence>
<dbReference type="InterPro" id="IPR013780">
    <property type="entry name" value="Glyco_hydro_b"/>
</dbReference>
<sequence>MFYSGMMAGWPSIVVSAVICLFFADVHARPNVVEFAPPEPQCGYRSCPATSPTMLNVHLVPHTHDDVGWLKTVDQYFYGSRNDIQHAGVQYILDSVIPELLSDPTKRFIYVEMAFFARWWREQDNIMKENVRKLVNEGRLEFVLGGWCMNDEASTHYNAMIDQHTLGFSFLEQEFGACARPRVGWQIDPFGHSREQASMFAQFGFDGLFFGRLDYQDKDNRLKQNNMEFVWRGSPKNLGKSVCLGEASELFTGVLYNHYVPPPGFCFDESCNDEPIMDDERMHDVNIQSRVQDFIKIVNDQAQHFHSNNIMMTMGSDFQYQNAHTWYKNMDKLIKYVNQQQSNGSNINLLYSTPSCYLFNVNHLNQVWNSTKDDFFPYASRENTFWSGYFSSRAALKGYARKSNNFLQVCKQLDVLANLMRQGVNVTEDLRLYKEALGVVQHHDGVSGTEKQHVANDYAQRLAAGAEKCQKVTNAAFEKLLPKGSEKAPSQVYCPLTNISYCEFTEHNKQFMVTIYNPLGHAVTDYVRIPVLASMYRVVDPTGANVTAQLVPVSEETKKIPERNGSIAQSELFFQVELPPLGYSTYFVMETKNEATSKTSKIVPVSSGKADIPLYIQNDEYLVLLDNINGNTLGINNKKKKIDLPVNQGIWWYEAYGGNCSKGEFQASGAYALRTKGERHRVSDKEMQLNSYILTGELVQEAHMIFGDEASQVIRLYNNKPYVEFEWTVGPINIKDKIGKEYITLYDTQQTVESGDLFYTDANGREILERRRDHRNTWSFNNTEHVAGNYFPVNSRIYIQDKAKNQQLTVLTDRSEGGGSLESGTMELLVHRRLLYDDHFGVGEPLNETGADGQGLVVRGKAKSSWSEKGWKGKQLALLDTIKDSPALHRSLALRMYMAPSVSFSPLTMTPEQAVAKYNTQWSALKKPLPANVHMLTLEQWVLPSIMPVEVSQILLRFEHIYEKDEDPVLSQPATVNLTDFTTFKIEAMRELTLGANLPLSELNRLPWGYIPDSEESLRKEELLRTAIPHSDPPATITLQPMQIRTFVATLNTQH</sequence>
<dbReference type="InterPro" id="IPR050843">
    <property type="entry name" value="Glycosyl_Hydrlase_38"/>
</dbReference>
<dbReference type="FunFam" id="2.60.40.1180:FF:000018">
    <property type="entry name" value="Alpha-mannosidase"/>
    <property type="match status" value="1"/>
</dbReference>
<dbReference type="InterPro" id="IPR037094">
    <property type="entry name" value="Glyco_hydro_38_cen_sf"/>
</dbReference>
<dbReference type="FunFam" id="1.20.1270.50:FF:000002">
    <property type="entry name" value="Alpha-mannosidase"/>
    <property type="match status" value="1"/>
</dbReference>
<dbReference type="FunCoup" id="K1QAP0">
    <property type="interactions" value="151"/>
</dbReference>
<evidence type="ECO:0000256" key="10">
    <source>
        <dbReference type="ARBA" id="ARBA00023295"/>
    </source>
</evidence>
<dbReference type="Pfam" id="PF17677">
    <property type="entry name" value="Glyco_hydro38C2"/>
    <property type="match status" value="1"/>
</dbReference>
<dbReference type="Gene3D" id="3.20.110.10">
    <property type="entry name" value="Glycoside hydrolase 38, N terminal domain"/>
    <property type="match status" value="1"/>
</dbReference>
<dbReference type="Pfam" id="PF07748">
    <property type="entry name" value="Glyco_hydro_38C"/>
    <property type="match status" value="1"/>
</dbReference>
<evidence type="ECO:0000256" key="8">
    <source>
        <dbReference type="ARBA" id="ARBA00023157"/>
    </source>
</evidence>
<dbReference type="GO" id="GO:0006013">
    <property type="term" value="P:mannose metabolic process"/>
    <property type="evidence" value="ECO:0007669"/>
    <property type="project" value="InterPro"/>
</dbReference>
<dbReference type="EC" id="3.2.1.-" evidence="11"/>
<dbReference type="PANTHER" id="PTHR11607">
    <property type="entry name" value="ALPHA-MANNOSIDASE"/>
    <property type="match status" value="1"/>
</dbReference>
<dbReference type="InterPro" id="IPR028995">
    <property type="entry name" value="Glyco_hydro_57/38_cen_sf"/>
</dbReference>
<protein>
    <recommendedName>
        <fullName evidence="3 11">Alpha-mannosidase</fullName>
        <ecNumber evidence="11">3.2.1.-</ecNumber>
    </recommendedName>
</protein>
<dbReference type="Pfam" id="PF09261">
    <property type="entry name" value="Alpha-mann_mid"/>
    <property type="match status" value="1"/>
</dbReference>
<dbReference type="Gene3D" id="2.60.40.1360">
    <property type="match status" value="1"/>
</dbReference>